<geneLocation type="mitochondrion" evidence="2"/>
<evidence type="ECO:0000313" key="2">
    <source>
        <dbReference type="EMBL" id="SPQ95533.1"/>
    </source>
</evidence>
<dbReference type="PANTHER" id="PTHR20978">
    <property type="entry name" value="SPLICING FACTOR 3B SUBUNIT 5"/>
    <property type="match status" value="1"/>
</dbReference>
<protein>
    <submittedName>
        <fullName evidence="2">Uncharacterized protein</fullName>
    </submittedName>
</protein>
<feature type="transmembrane region" description="Helical" evidence="1">
    <location>
        <begin position="230"/>
        <end position="248"/>
    </location>
</feature>
<dbReference type="Pfam" id="PF07189">
    <property type="entry name" value="SF3b10"/>
    <property type="match status" value="1"/>
</dbReference>
<evidence type="ECO:0000256" key="1">
    <source>
        <dbReference type="SAM" id="Phobius"/>
    </source>
</evidence>
<dbReference type="InterPro" id="IPR009846">
    <property type="entry name" value="SF3b5/RDS3-10"/>
</dbReference>
<dbReference type="EMBL" id="OVEO01000004">
    <property type="protein sequence ID" value="SPQ95533.1"/>
    <property type="molecule type" value="Genomic_DNA"/>
</dbReference>
<proteinExistence type="predicted"/>
<feature type="transmembrane region" description="Helical" evidence="1">
    <location>
        <begin position="63"/>
        <end position="83"/>
    </location>
</feature>
<feature type="transmembrane region" description="Helical" evidence="1">
    <location>
        <begin position="31"/>
        <end position="57"/>
    </location>
</feature>
<keyword evidence="1" id="KW-1133">Transmembrane helix</keyword>
<reference evidence="2 3" key="1">
    <citation type="submission" date="2018-03" db="EMBL/GenBank/DDBJ databases">
        <authorList>
            <person name="Fogelqvist J."/>
        </authorList>
    </citation>
    <scope>NUCLEOTIDE SEQUENCE [LARGE SCALE GENOMIC DNA]</scope>
</reference>
<feature type="transmembrane region" description="Helical" evidence="1">
    <location>
        <begin position="260"/>
        <end position="280"/>
    </location>
</feature>
<keyword evidence="1" id="KW-0812">Transmembrane</keyword>
<keyword evidence="2" id="KW-0496">Mitochondrion</keyword>
<dbReference type="AlphaFoldDB" id="A0A3P3Y5T2"/>
<sequence>MSGAGRPRWQPTTVVGGVPAPRQPRLKPVSILLPMMALLCIAFSSLVSALLTFWSAMPADMRSAVILIVVSFSATCAALIFFAQSRGLASVLPLHIQQSLVNMSLLDVSRSIISRVGDIVDGAIVVGLQMDSDQTARAIARLPAGVRRTITRNGVINVVPKPISNLLLPTHIRRRLAVRPPVHPSVPEPSQTPFLAPIVVEVAERRIRNLLQSWIEMYARRNPLLAVHPAMYRVLLCGFATLALLQLRHTRNLPNRLFKAIQMMAFVSALSVSGSSLLLLKGGAGVVAVIGWAAMDKFSLNSQLEHLQMKYVGTGHADLSKYEWLANQHRDSLASYIGHAPLTAYFAIAENESIGSIKYNLLMNMVQPCGPLHKPVLKTSKDQE</sequence>
<name>A0A3P3Y5T2_PLABS</name>
<dbReference type="GO" id="GO:0005686">
    <property type="term" value="C:U2 snRNP"/>
    <property type="evidence" value="ECO:0007669"/>
    <property type="project" value="TreeGrafter"/>
</dbReference>
<organism evidence="2 3">
    <name type="scientific">Plasmodiophora brassicae</name>
    <name type="common">Clubroot disease agent</name>
    <dbReference type="NCBI Taxonomy" id="37360"/>
    <lineage>
        <taxon>Eukaryota</taxon>
        <taxon>Sar</taxon>
        <taxon>Rhizaria</taxon>
        <taxon>Endomyxa</taxon>
        <taxon>Phytomyxea</taxon>
        <taxon>Plasmodiophorida</taxon>
        <taxon>Plasmodiophoridae</taxon>
        <taxon>Plasmodiophora</taxon>
    </lineage>
</organism>
<accession>A0A3P3Y5T2</accession>
<evidence type="ECO:0000313" key="3">
    <source>
        <dbReference type="Proteomes" id="UP000290189"/>
    </source>
</evidence>
<dbReference type="PANTHER" id="PTHR20978:SF0">
    <property type="entry name" value="SPLICING FACTOR 3B SUBUNIT 5"/>
    <property type="match status" value="1"/>
</dbReference>
<keyword evidence="1" id="KW-0472">Membrane</keyword>
<dbReference type="GO" id="GO:0071011">
    <property type="term" value="C:precatalytic spliceosome"/>
    <property type="evidence" value="ECO:0007669"/>
    <property type="project" value="TreeGrafter"/>
</dbReference>
<gene>
    <name evidence="2" type="ORF">PLBR_LOCUS2748</name>
</gene>
<dbReference type="Proteomes" id="UP000290189">
    <property type="component" value="Unassembled WGS sequence"/>
</dbReference>
<dbReference type="GO" id="GO:0000398">
    <property type="term" value="P:mRNA splicing, via spliceosome"/>
    <property type="evidence" value="ECO:0007669"/>
    <property type="project" value="TreeGrafter"/>
</dbReference>